<dbReference type="Proteomes" id="UP000608345">
    <property type="component" value="Unassembled WGS sequence"/>
</dbReference>
<evidence type="ECO:0000256" key="1">
    <source>
        <dbReference type="RuleBase" id="RU363093"/>
    </source>
</evidence>
<dbReference type="SUPFAM" id="SSF48613">
    <property type="entry name" value="Heme oxygenase-like"/>
    <property type="match status" value="1"/>
</dbReference>
<dbReference type="AlphaFoldDB" id="A0A918N089"/>
<dbReference type="GO" id="GO:0050334">
    <property type="term" value="F:thiaminase activity"/>
    <property type="evidence" value="ECO:0007669"/>
    <property type="project" value="UniProtKB-EC"/>
</dbReference>
<sequence>MSFFEQLKQSCAQDWQAYTQHEFVRQLGAGTLPAESFRHYLKQDYLFLIQFTRAWALAVYKSDNFADMRYGQAGINALLDLEIGLHIDYCRQWGISEAQLQQEKESSACVAYTRFVLDRGLSGDLAELHAALAPCMMGYAEIGTWLMQQPYTRLEGNPYRNWIEMYAGQAFQDAIKVEKELLERLCADLPDAWLSRVKKTFGTATRMEIAFWDMGLNRTA</sequence>
<dbReference type="InterPro" id="IPR050967">
    <property type="entry name" value="Thiamine_Salvage_TenA"/>
</dbReference>
<comment type="pathway">
    <text evidence="1">Cofactor biosynthesis; thiamine diphosphate biosynthesis.</text>
</comment>
<comment type="catalytic activity">
    <reaction evidence="1">
        <text>4-amino-5-aminomethyl-2-methylpyrimidine + H2O = 4-amino-5-hydroxymethyl-2-methylpyrimidine + NH4(+)</text>
        <dbReference type="Rhea" id="RHEA:31799"/>
        <dbReference type="ChEBI" id="CHEBI:15377"/>
        <dbReference type="ChEBI" id="CHEBI:16892"/>
        <dbReference type="ChEBI" id="CHEBI:28938"/>
        <dbReference type="ChEBI" id="CHEBI:63416"/>
        <dbReference type="EC" id="3.5.99.2"/>
    </reaction>
</comment>
<comment type="catalytic activity">
    <reaction evidence="1">
        <text>thiamine + H2O = 5-(2-hydroxyethyl)-4-methylthiazole + 4-amino-5-hydroxymethyl-2-methylpyrimidine + H(+)</text>
        <dbReference type="Rhea" id="RHEA:17509"/>
        <dbReference type="ChEBI" id="CHEBI:15377"/>
        <dbReference type="ChEBI" id="CHEBI:15378"/>
        <dbReference type="ChEBI" id="CHEBI:16892"/>
        <dbReference type="ChEBI" id="CHEBI:17957"/>
        <dbReference type="ChEBI" id="CHEBI:18385"/>
        <dbReference type="EC" id="3.5.99.2"/>
    </reaction>
</comment>
<reference evidence="3" key="1">
    <citation type="journal article" date="2014" name="Int. J. Syst. Evol. Microbiol.">
        <title>Complete genome sequence of Corynebacterium casei LMG S-19264T (=DSM 44701T), isolated from a smear-ripened cheese.</title>
        <authorList>
            <consortium name="US DOE Joint Genome Institute (JGI-PGF)"/>
            <person name="Walter F."/>
            <person name="Albersmeier A."/>
            <person name="Kalinowski J."/>
            <person name="Ruckert C."/>
        </authorList>
    </citation>
    <scope>NUCLEOTIDE SEQUENCE</scope>
    <source>
        <strain evidence="3">KCTC 23732</strain>
    </source>
</reference>
<accession>A0A918N089</accession>
<dbReference type="InterPro" id="IPR004305">
    <property type="entry name" value="Thiaminase-2/PQQC"/>
</dbReference>
<keyword evidence="1" id="KW-0784">Thiamine biosynthesis</keyword>
<protein>
    <recommendedName>
        <fullName evidence="1">Aminopyrimidine aminohydrolase</fullName>
        <ecNumber evidence="1">3.5.99.2</ecNumber>
    </recommendedName>
</protein>
<dbReference type="GO" id="GO:0005829">
    <property type="term" value="C:cytosol"/>
    <property type="evidence" value="ECO:0007669"/>
    <property type="project" value="TreeGrafter"/>
</dbReference>
<dbReference type="CDD" id="cd19367">
    <property type="entry name" value="TenA_C_ScTHI20-like"/>
    <property type="match status" value="1"/>
</dbReference>
<dbReference type="PANTHER" id="PTHR43198:SF2">
    <property type="entry name" value="SI:CH1073-67J19.1-RELATED"/>
    <property type="match status" value="1"/>
</dbReference>
<gene>
    <name evidence="3" type="ORF">GCM10011450_23640</name>
</gene>
<evidence type="ECO:0000313" key="4">
    <source>
        <dbReference type="Proteomes" id="UP000608345"/>
    </source>
</evidence>
<dbReference type="EC" id="3.5.99.2" evidence="1"/>
<comment type="caution">
    <text evidence="3">The sequence shown here is derived from an EMBL/GenBank/DDBJ whole genome shotgun (WGS) entry which is preliminary data.</text>
</comment>
<evidence type="ECO:0000259" key="2">
    <source>
        <dbReference type="Pfam" id="PF03070"/>
    </source>
</evidence>
<dbReference type="RefSeq" id="WP_189385711.1">
    <property type="nucleotide sequence ID" value="NZ_BAABFY010000048.1"/>
</dbReference>
<reference evidence="3" key="2">
    <citation type="submission" date="2020-09" db="EMBL/GenBank/DDBJ databases">
        <authorList>
            <person name="Sun Q."/>
            <person name="Kim S."/>
        </authorList>
    </citation>
    <scope>NUCLEOTIDE SEQUENCE</scope>
    <source>
        <strain evidence="3">KCTC 23732</strain>
    </source>
</reference>
<name>A0A918N089_9BURK</name>
<dbReference type="NCBIfam" id="TIGR04306">
    <property type="entry name" value="salvage_TenA"/>
    <property type="match status" value="1"/>
</dbReference>
<keyword evidence="4" id="KW-1185">Reference proteome</keyword>
<evidence type="ECO:0000313" key="3">
    <source>
        <dbReference type="EMBL" id="GGW92929.1"/>
    </source>
</evidence>
<comment type="similarity">
    <text evidence="1">Belongs to the TenA family.</text>
</comment>
<dbReference type="InterPro" id="IPR027574">
    <property type="entry name" value="Thiaminase_II"/>
</dbReference>
<dbReference type="Pfam" id="PF03070">
    <property type="entry name" value="TENA_THI-4"/>
    <property type="match status" value="1"/>
</dbReference>
<dbReference type="Gene3D" id="1.20.910.10">
    <property type="entry name" value="Heme oxygenase-like"/>
    <property type="match status" value="1"/>
</dbReference>
<dbReference type="GO" id="GO:0009228">
    <property type="term" value="P:thiamine biosynthetic process"/>
    <property type="evidence" value="ECO:0007669"/>
    <property type="project" value="UniProtKB-KW"/>
</dbReference>
<proteinExistence type="inferred from homology"/>
<organism evidence="3 4">
    <name type="scientific">Advenella faeciporci</name>
    <dbReference type="NCBI Taxonomy" id="797535"/>
    <lineage>
        <taxon>Bacteria</taxon>
        <taxon>Pseudomonadati</taxon>
        <taxon>Pseudomonadota</taxon>
        <taxon>Betaproteobacteria</taxon>
        <taxon>Burkholderiales</taxon>
        <taxon>Alcaligenaceae</taxon>
    </lineage>
</organism>
<dbReference type="InterPro" id="IPR016084">
    <property type="entry name" value="Haem_Oase-like_multi-hlx"/>
</dbReference>
<dbReference type="PANTHER" id="PTHR43198">
    <property type="entry name" value="BIFUNCTIONAL TH2 PROTEIN"/>
    <property type="match status" value="1"/>
</dbReference>
<keyword evidence="1" id="KW-0378">Hydrolase</keyword>
<dbReference type="EMBL" id="BMYS01000019">
    <property type="protein sequence ID" value="GGW92929.1"/>
    <property type="molecule type" value="Genomic_DNA"/>
</dbReference>
<comment type="function">
    <text evidence="1">Catalyzes an amino-pyrimidine hydrolysis reaction at the C5' of the pyrimidine moiety of thiamine compounds, a reaction that is part of a thiamine salvage pathway.</text>
</comment>
<feature type="domain" description="Thiaminase-2/PQQC" evidence="2">
    <location>
        <begin position="12"/>
        <end position="217"/>
    </location>
</feature>